<proteinExistence type="predicted"/>
<dbReference type="KEGG" id="cbae:COR50_15825"/>
<feature type="repeat" description="TPR" evidence="3">
    <location>
        <begin position="296"/>
        <end position="329"/>
    </location>
</feature>
<dbReference type="RefSeq" id="WP_098194884.1">
    <property type="nucleotide sequence ID" value="NZ_CP023777.1"/>
</dbReference>
<dbReference type="SUPFAM" id="SSF48452">
    <property type="entry name" value="TPR-like"/>
    <property type="match status" value="2"/>
</dbReference>
<accession>A0A291QX66</accession>
<organism evidence="4 5">
    <name type="scientific">Chitinophaga caeni</name>
    <dbReference type="NCBI Taxonomy" id="2029983"/>
    <lineage>
        <taxon>Bacteria</taxon>
        <taxon>Pseudomonadati</taxon>
        <taxon>Bacteroidota</taxon>
        <taxon>Chitinophagia</taxon>
        <taxon>Chitinophagales</taxon>
        <taxon>Chitinophagaceae</taxon>
        <taxon>Chitinophaga</taxon>
    </lineage>
</organism>
<dbReference type="Gene3D" id="1.25.40.10">
    <property type="entry name" value="Tetratricopeptide repeat domain"/>
    <property type="match status" value="2"/>
</dbReference>
<dbReference type="InterPro" id="IPR013105">
    <property type="entry name" value="TPR_2"/>
</dbReference>
<dbReference type="PANTHER" id="PTHR44858">
    <property type="entry name" value="TETRATRICOPEPTIDE REPEAT PROTEIN 6"/>
    <property type="match status" value="1"/>
</dbReference>
<dbReference type="PROSITE" id="PS50005">
    <property type="entry name" value="TPR"/>
    <property type="match status" value="3"/>
</dbReference>
<dbReference type="InterPro" id="IPR050498">
    <property type="entry name" value="Ycf3"/>
</dbReference>
<dbReference type="Pfam" id="PF07719">
    <property type="entry name" value="TPR_2"/>
    <property type="match status" value="1"/>
</dbReference>
<dbReference type="EMBL" id="CP023777">
    <property type="protein sequence ID" value="ATL48511.1"/>
    <property type="molecule type" value="Genomic_DNA"/>
</dbReference>
<dbReference type="InterPro" id="IPR019734">
    <property type="entry name" value="TPR_rpt"/>
</dbReference>
<feature type="repeat" description="TPR" evidence="3">
    <location>
        <begin position="262"/>
        <end position="295"/>
    </location>
</feature>
<evidence type="ECO:0000256" key="3">
    <source>
        <dbReference type="PROSITE-ProRule" id="PRU00339"/>
    </source>
</evidence>
<dbReference type="Pfam" id="PF13414">
    <property type="entry name" value="TPR_11"/>
    <property type="match status" value="1"/>
</dbReference>
<evidence type="ECO:0000313" key="5">
    <source>
        <dbReference type="Proteomes" id="UP000220133"/>
    </source>
</evidence>
<dbReference type="Pfam" id="PF13432">
    <property type="entry name" value="TPR_16"/>
    <property type="match status" value="1"/>
</dbReference>
<feature type="repeat" description="TPR" evidence="3">
    <location>
        <begin position="228"/>
        <end position="261"/>
    </location>
</feature>
<protein>
    <submittedName>
        <fullName evidence="4">Uncharacterized protein</fullName>
    </submittedName>
</protein>
<evidence type="ECO:0000256" key="2">
    <source>
        <dbReference type="ARBA" id="ARBA00022803"/>
    </source>
</evidence>
<dbReference type="Pfam" id="PF13181">
    <property type="entry name" value="TPR_8"/>
    <property type="match status" value="1"/>
</dbReference>
<keyword evidence="2 3" id="KW-0802">TPR repeat</keyword>
<keyword evidence="1" id="KW-0677">Repeat</keyword>
<dbReference type="AlphaFoldDB" id="A0A291QX66"/>
<name>A0A291QX66_9BACT</name>
<evidence type="ECO:0000256" key="1">
    <source>
        <dbReference type="ARBA" id="ARBA00022737"/>
    </source>
</evidence>
<sequence length="341" mass="38187">MKCTDLFLITFGLVTGMAISSCSSPGDSAKHRELKDSLYHSDIIAPYTDSIEQFPSRHDLLFKRGLMLFNDHPDFALENFEAALKLDSDNVDYLAGAGEAALVIPDYPKAVNYFAMANKLAPGYAYLQYKWAIALIEDKQYSAADSVAMYIQQDSVYADKGYYLQARIAEDLGDTARAIQLLKTGIDLVGIKADHEAVLEMGDLLTKKNSLEALQYYQLAFRQDTTDAEPIAAIGDYYSRQKNYGEALKAYERSILIDPTHTFSYIGTGDIYMKEGKYQQALETYHLAIKSAPNEALAFYKRGLAYEKLGNKEAAAADFLKAISFRRDYKEASMALERVKQ</sequence>
<dbReference type="InterPro" id="IPR011990">
    <property type="entry name" value="TPR-like_helical_dom_sf"/>
</dbReference>
<dbReference type="PANTHER" id="PTHR44858:SF1">
    <property type="entry name" value="UDP-N-ACETYLGLUCOSAMINE--PEPTIDE N-ACETYLGLUCOSAMINYLTRANSFERASE SPINDLY-RELATED"/>
    <property type="match status" value="1"/>
</dbReference>
<keyword evidence="5" id="KW-1185">Reference proteome</keyword>
<evidence type="ECO:0000313" key="4">
    <source>
        <dbReference type="EMBL" id="ATL48511.1"/>
    </source>
</evidence>
<dbReference type="PROSITE" id="PS51257">
    <property type="entry name" value="PROKAR_LIPOPROTEIN"/>
    <property type="match status" value="1"/>
</dbReference>
<gene>
    <name evidence="4" type="ORF">COR50_15825</name>
</gene>
<dbReference type="OrthoDB" id="9803982at2"/>
<dbReference type="Proteomes" id="UP000220133">
    <property type="component" value="Chromosome"/>
</dbReference>
<reference evidence="4 5" key="1">
    <citation type="submission" date="2017-10" db="EMBL/GenBank/DDBJ databases">
        <title>Paenichitinophaga pekingensis gen. nov., sp. nov., isolated from activated sludge.</title>
        <authorList>
            <person name="Jin D."/>
            <person name="Kong X."/>
            <person name="Deng Y."/>
            <person name="Bai Z."/>
        </authorList>
    </citation>
    <scope>NUCLEOTIDE SEQUENCE [LARGE SCALE GENOMIC DNA]</scope>
    <source>
        <strain evidence="4 5">13</strain>
    </source>
</reference>
<dbReference type="SMART" id="SM00028">
    <property type="entry name" value="TPR"/>
    <property type="match status" value="6"/>
</dbReference>